<accession>A0A9P8LNH2</accession>
<reference evidence="1 2" key="1">
    <citation type="journal article" date="2014" name="PLoS Genet.">
        <title>The Genome of Spironucleus salmonicida Highlights a Fish Pathogen Adapted to Fluctuating Environments.</title>
        <authorList>
            <person name="Xu F."/>
            <person name="Jerlstrom-Hultqvist J."/>
            <person name="Einarsson E."/>
            <person name="Astvaldsson A."/>
            <person name="Svard S.G."/>
            <person name="Andersson J.O."/>
        </authorList>
    </citation>
    <scope>NUCLEOTIDE SEQUENCE [LARGE SCALE GENOMIC DNA]</scope>
    <source>
        <strain evidence="1 2">ATCC 50377</strain>
    </source>
</reference>
<sequence>MDLNICSLNLQEQIQLLAKQNMQNMNPQVISSDIFEIIRGYLQQNSEQQVLLSQDLKSSLEQRILSQLCYNFNTFIELLAQQIKQFNNKIIQKLVFDPTLINYQQLDFNVDKTLYKNYLKIDIIESAQKIQLDSINNSSLQHYDYCSMISKHYWVAQQNYYEVDSIFNISSHKYQKQSLKLLSKQHLIQKLQPLYKVKQQKIIDHEVQLLIQDGIQFPVIQLLTSDHKFINNSGQYCLNTHTNMPLSQYPVILTEALYQTEYLKQFKIVRRQLILSYIYLNQCQQCNTQIDSYFRQNYSQLFQFCQRQQGSFEINPSFLLGVGRDHLAVPEQSLAFQSLKTNLTVICSGGYLSERDVFEINEGLLQRTILNALKVIQKHAEHCEFCSANMKQFCYCGQQLLCCSQHTIVCQYCGSYQCKSCGSTCFICQK</sequence>
<dbReference type="RefSeq" id="XP_067762141.1">
    <property type="nucleotide sequence ID" value="XM_067911454.1"/>
</dbReference>
<keyword evidence="2" id="KW-1185">Reference proteome</keyword>
<organism evidence="1 2">
    <name type="scientific">Spironucleus salmonicida</name>
    <dbReference type="NCBI Taxonomy" id="348837"/>
    <lineage>
        <taxon>Eukaryota</taxon>
        <taxon>Metamonada</taxon>
        <taxon>Diplomonadida</taxon>
        <taxon>Hexamitidae</taxon>
        <taxon>Hexamitinae</taxon>
        <taxon>Spironucleus</taxon>
    </lineage>
</organism>
<dbReference type="Proteomes" id="UP000018208">
    <property type="component" value="Unassembled WGS sequence"/>
</dbReference>
<gene>
    <name evidence="1" type="ORF">SS50377_27669</name>
</gene>
<evidence type="ECO:0000313" key="2">
    <source>
        <dbReference type="Proteomes" id="UP000018208"/>
    </source>
</evidence>
<dbReference type="EMBL" id="AUWU02000007">
    <property type="protein sequence ID" value="KAH0571368.1"/>
    <property type="molecule type" value="Genomic_DNA"/>
</dbReference>
<name>A0A9P8LNH2_9EUKA</name>
<dbReference type="GeneID" id="94301692"/>
<dbReference type="KEGG" id="ssao:94301692"/>
<proteinExistence type="predicted"/>
<comment type="caution">
    <text evidence="1">The sequence shown here is derived from an EMBL/GenBank/DDBJ whole genome shotgun (WGS) entry which is preliminary data.</text>
</comment>
<dbReference type="AlphaFoldDB" id="A0A9P8LNH2"/>
<evidence type="ECO:0000313" key="1">
    <source>
        <dbReference type="EMBL" id="KAH0571368.1"/>
    </source>
</evidence>
<protein>
    <submittedName>
        <fullName evidence="1">Uncharacterized protein</fullName>
    </submittedName>
</protein>